<feature type="domain" description="ABC transmembrane type-2" evidence="8">
    <location>
        <begin position="55"/>
        <end position="282"/>
    </location>
</feature>
<feature type="transmembrane region" description="Helical" evidence="6">
    <location>
        <begin position="261"/>
        <end position="279"/>
    </location>
</feature>
<keyword evidence="6" id="KW-1003">Cell membrane</keyword>
<dbReference type="PIRSF" id="PIRSF006648">
    <property type="entry name" value="DrrB"/>
    <property type="match status" value="1"/>
</dbReference>
<keyword evidence="5" id="KW-0046">Antibiotic resistance</keyword>
<accession>A0A1H0K6D7</accession>
<evidence type="ECO:0000256" key="3">
    <source>
        <dbReference type="ARBA" id="ARBA00022989"/>
    </source>
</evidence>
<dbReference type="Pfam" id="PF01061">
    <property type="entry name" value="ABC2_membrane"/>
    <property type="match status" value="1"/>
</dbReference>
<dbReference type="AlphaFoldDB" id="A0A1H0K6D7"/>
<dbReference type="PRINTS" id="PR00164">
    <property type="entry name" value="ABC2TRNSPORT"/>
</dbReference>
<feature type="transmembrane region" description="Helical" evidence="6">
    <location>
        <begin position="200"/>
        <end position="219"/>
    </location>
</feature>
<comment type="subcellular location">
    <subcellularLocation>
        <location evidence="6">Cell membrane</location>
        <topology evidence="6">Multi-pass membrane protein</topology>
    </subcellularLocation>
    <subcellularLocation>
        <location evidence="1">Membrane</location>
        <topology evidence="1">Multi-pass membrane protein</topology>
    </subcellularLocation>
</comment>
<gene>
    <name evidence="9" type="ORF">SAMN05216259_110122</name>
</gene>
<comment type="similarity">
    <text evidence="6">Belongs to the ABC-2 integral membrane protein family.</text>
</comment>
<dbReference type="InterPro" id="IPR047817">
    <property type="entry name" value="ABC2_TM_bact-type"/>
</dbReference>
<sequence>MTTLPSSPTPSSPPAAAKGPRQPGAGQPESTPAKRPSAYAALTRAAFLASVRDRTTVFFTFAFPLVFLLVFGLLFRGQKVNGGLPYINYVAPGVLSWGVGNAALFGPAFALMHWRRDDILRLVWRTPTPLPTVLVSRLAVAVGVGLCQAVLFTAVAVLPVFGLHLPADWPLSLPLLVLGVVAFMALGLVVGSLADTPEAVAAIANFVMVPMAFLSGAFYPADLLPGWIRAASWVLPLRFLDHGLTNVLAGRSGLGPLALDAAGLIGFTALFGLIAARVFRWSNRT</sequence>
<dbReference type="InterPro" id="IPR000412">
    <property type="entry name" value="ABC_2_transport"/>
</dbReference>
<dbReference type="OrthoDB" id="9778589at2"/>
<dbReference type="Proteomes" id="UP000199341">
    <property type="component" value="Unassembled WGS sequence"/>
</dbReference>
<dbReference type="PANTHER" id="PTHR43229:SF2">
    <property type="entry name" value="NODULATION PROTEIN J"/>
    <property type="match status" value="1"/>
</dbReference>
<keyword evidence="4 6" id="KW-0472">Membrane</keyword>
<feature type="transmembrane region" description="Helical" evidence="6">
    <location>
        <begin position="173"/>
        <end position="193"/>
    </location>
</feature>
<dbReference type="PANTHER" id="PTHR43229">
    <property type="entry name" value="NODULATION PROTEIN J"/>
    <property type="match status" value="1"/>
</dbReference>
<dbReference type="InterPro" id="IPR051784">
    <property type="entry name" value="Nod_factor_ABC_transporter"/>
</dbReference>
<evidence type="ECO:0000256" key="7">
    <source>
        <dbReference type="SAM" id="MobiDB-lite"/>
    </source>
</evidence>
<feature type="region of interest" description="Disordered" evidence="7">
    <location>
        <begin position="1"/>
        <end position="34"/>
    </location>
</feature>
<evidence type="ECO:0000256" key="6">
    <source>
        <dbReference type="RuleBase" id="RU361157"/>
    </source>
</evidence>
<evidence type="ECO:0000259" key="8">
    <source>
        <dbReference type="PROSITE" id="PS51012"/>
    </source>
</evidence>
<dbReference type="PROSITE" id="PS51012">
    <property type="entry name" value="ABC_TM2"/>
    <property type="match status" value="1"/>
</dbReference>
<dbReference type="GO" id="GO:0140359">
    <property type="term" value="F:ABC-type transporter activity"/>
    <property type="evidence" value="ECO:0007669"/>
    <property type="project" value="InterPro"/>
</dbReference>
<dbReference type="EMBL" id="FNIE01000010">
    <property type="protein sequence ID" value="SDO51271.1"/>
    <property type="molecule type" value="Genomic_DNA"/>
</dbReference>
<feature type="transmembrane region" description="Helical" evidence="6">
    <location>
        <begin position="95"/>
        <end position="114"/>
    </location>
</feature>
<reference evidence="9 10" key="1">
    <citation type="submission" date="2016-10" db="EMBL/GenBank/DDBJ databases">
        <authorList>
            <person name="de Groot N.N."/>
        </authorList>
    </citation>
    <scope>NUCLEOTIDE SEQUENCE [LARGE SCALE GENOMIC DNA]</scope>
    <source>
        <strain evidence="9 10">CGMCC 4.2022</strain>
    </source>
</reference>
<dbReference type="STRING" id="310781.SAMN05216259_110122"/>
<evidence type="ECO:0000256" key="4">
    <source>
        <dbReference type="ARBA" id="ARBA00023136"/>
    </source>
</evidence>
<evidence type="ECO:0000256" key="2">
    <source>
        <dbReference type="ARBA" id="ARBA00022692"/>
    </source>
</evidence>
<organism evidence="9 10">
    <name type="scientific">Actinacidiphila guanduensis</name>
    <dbReference type="NCBI Taxonomy" id="310781"/>
    <lineage>
        <taxon>Bacteria</taxon>
        <taxon>Bacillati</taxon>
        <taxon>Actinomycetota</taxon>
        <taxon>Actinomycetes</taxon>
        <taxon>Kitasatosporales</taxon>
        <taxon>Streptomycetaceae</taxon>
        <taxon>Actinacidiphila</taxon>
    </lineage>
</organism>
<evidence type="ECO:0000256" key="1">
    <source>
        <dbReference type="ARBA" id="ARBA00004141"/>
    </source>
</evidence>
<feature type="transmembrane region" description="Helical" evidence="6">
    <location>
        <begin position="57"/>
        <end position="75"/>
    </location>
</feature>
<dbReference type="GO" id="GO:0046677">
    <property type="term" value="P:response to antibiotic"/>
    <property type="evidence" value="ECO:0007669"/>
    <property type="project" value="UniProtKB-KW"/>
</dbReference>
<name>A0A1H0K6D7_9ACTN</name>
<proteinExistence type="inferred from homology"/>
<dbReference type="GO" id="GO:0043190">
    <property type="term" value="C:ATP-binding cassette (ABC) transporter complex"/>
    <property type="evidence" value="ECO:0007669"/>
    <property type="project" value="InterPro"/>
</dbReference>
<dbReference type="InterPro" id="IPR013525">
    <property type="entry name" value="ABC2_TM"/>
</dbReference>
<keyword evidence="2 6" id="KW-0812">Transmembrane</keyword>
<keyword evidence="6" id="KW-0813">Transport</keyword>
<evidence type="ECO:0000256" key="5">
    <source>
        <dbReference type="ARBA" id="ARBA00023251"/>
    </source>
</evidence>
<dbReference type="RefSeq" id="WP_093786372.1">
    <property type="nucleotide sequence ID" value="NZ_FNIE01000010.1"/>
</dbReference>
<keyword evidence="3 6" id="KW-1133">Transmembrane helix</keyword>
<keyword evidence="10" id="KW-1185">Reference proteome</keyword>
<feature type="transmembrane region" description="Helical" evidence="6">
    <location>
        <begin position="134"/>
        <end position="161"/>
    </location>
</feature>
<evidence type="ECO:0000313" key="10">
    <source>
        <dbReference type="Proteomes" id="UP000199341"/>
    </source>
</evidence>
<evidence type="ECO:0000313" key="9">
    <source>
        <dbReference type="EMBL" id="SDO51271.1"/>
    </source>
</evidence>
<protein>
    <recommendedName>
        <fullName evidence="6">Transport permease protein</fullName>
    </recommendedName>
</protein>